<evidence type="ECO:0000313" key="1">
    <source>
        <dbReference type="EMBL" id="PTX54989.1"/>
    </source>
</evidence>
<dbReference type="InterPro" id="IPR023606">
    <property type="entry name" value="CoA-Trfase_III_dom_1_sf"/>
</dbReference>
<dbReference type="InterPro" id="IPR003673">
    <property type="entry name" value="CoA-Trfase_fam_III"/>
</dbReference>
<dbReference type="InterPro" id="IPR050509">
    <property type="entry name" value="CoA-transferase_III"/>
</dbReference>
<protein>
    <submittedName>
        <fullName evidence="1">Crotonobetainyl-CoA:carnitine CoA-transferase CaiB-like acyl-CoA transferase</fullName>
    </submittedName>
</protein>
<sequence length="398" mass="43242">MQRQTLLKGMRVLDFSRYLPGPYATLRLGDMGADVVKVEDPEGGGDLLRHLQSPGSESGLLFRMLNRNKRSLAVRFRKPEGRELLHQLIEDIDVVVESYRPGVMARWGLDAETLRGINPRLIYCSITGYGQEGRMANLAGHDVNYIGLAGILDGVGRRDGPPALPSIQVADLAGGLAASEQILAAWIHRQNTGEGAFLDLSMMDVLYGWQAYALFLEQTGQAPSRGAHVLGGGVVGYNVYETGDGKYMALGALEPKFWDRFCEAVGRLEWKGRGLTPVSSDKSLYADIQALFRSKSREEWTRIGEEADCCLTPVLSVTEAIDSPLAVDRNGFITESQEGSSVSLPNGGTLKQGAVSDITPAPRLGEHTKMLLIEAGYSPEEIGRLQKNRVIEGGGSPP</sequence>
<proteinExistence type="predicted"/>
<keyword evidence="2" id="KW-1185">Reference proteome</keyword>
<gene>
    <name evidence="1" type="ORF">C8P63_1239</name>
</gene>
<dbReference type="Pfam" id="PF02515">
    <property type="entry name" value="CoA_transf_3"/>
    <property type="match status" value="1"/>
</dbReference>
<accession>A0A2T6BG03</accession>
<dbReference type="EMBL" id="QBKR01000023">
    <property type="protein sequence ID" value="PTX54989.1"/>
    <property type="molecule type" value="Genomic_DNA"/>
</dbReference>
<dbReference type="Gene3D" id="3.40.50.10540">
    <property type="entry name" value="Crotonobetainyl-coa:carnitine coa-transferase, domain 1"/>
    <property type="match status" value="1"/>
</dbReference>
<keyword evidence="1" id="KW-0808">Transferase</keyword>
<reference evidence="1 2" key="1">
    <citation type="submission" date="2018-04" db="EMBL/GenBank/DDBJ databases">
        <title>Genomic Encyclopedia of Archaeal and Bacterial Type Strains, Phase II (KMG-II): from individual species to whole genera.</title>
        <authorList>
            <person name="Goeker M."/>
        </authorList>
    </citation>
    <scope>NUCLEOTIDE SEQUENCE [LARGE SCALE GENOMIC DNA]</scope>
    <source>
        <strain evidence="1 2">DSM 45787</strain>
    </source>
</reference>
<dbReference type="InterPro" id="IPR044855">
    <property type="entry name" value="CoA-Trfase_III_dom3_sf"/>
</dbReference>
<dbReference type="SUPFAM" id="SSF89796">
    <property type="entry name" value="CoA-transferase family III (CaiB/BaiF)"/>
    <property type="match status" value="1"/>
</dbReference>
<organism evidence="1 2">
    <name type="scientific">Melghirimyces profundicolus</name>
    <dbReference type="NCBI Taxonomy" id="1242148"/>
    <lineage>
        <taxon>Bacteria</taxon>
        <taxon>Bacillati</taxon>
        <taxon>Bacillota</taxon>
        <taxon>Bacilli</taxon>
        <taxon>Bacillales</taxon>
        <taxon>Thermoactinomycetaceae</taxon>
        <taxon>Melghirimyces</taxon>
    </lineage>
</organism>
<name>A0A2T6BG03_9BACL</name>
<dbReference type="Gene3D" id="3.30.1540.10">
    <property type="entry name" value="formyl-coa transferase, domain 3"/>
    <property type="match status" value="1"/>
</dbReference>
<dbReference type="PANTHER" id="PTHR48228">
    <property type="entry name" value="SUCCINYL-COA--D-CITRAMALATE COA-TRANSFERASE"/>
    <property type="match status" value="1"/>
</dbReference>
<dbReference type="Proteomes" id="UP000244240">
    <property type="component" value="Unassembled WGS sequence"/>
</dbReference>
<dbReference type="AlphaFoldDB" id="A0A2T6BG03"/>
<dbReference type="GO" id="GO:0016740">
    <property type="term" value="F:transferase activity"/>
    <property type="evidence" value="ECO:0007669"/>
    <property type="project" value="UniProtKB-KW"/>
</dbReference>
<dbReference type="RefSeq" id="WP_170109685.1">
    <property type="nucleotide sequence ID" value="NZ_QBKR01000023.1"/>
</dbReference>
<comment type="caution">
    <text evidence="1">The sequence shown here is derived from an EMBL/GenBank/DDBJ whole genome shotgun (WGS) entry which is preliminary data.</text>
</comment>
<evidence type="ECO:0000313" key="2">
    <source>
        <dbReference type="Proteomes" id="UP000244240"/>
    </source>
</evidence>
<dbReference type="PANTHER" id="PTHR48228:SF5">
    <property type="entry name" value="ALPHA-METHYLACYL-COA RACEMASE"/>
    <property type="match status" value="1"/>
</dbReference>